<comment type="caution">
    <text evidence="2">The sequence shown here is derived from an EMBL/GenBank/DDBJ whole genome shotgun (WGS) entry which is preliminary data.</text>
</comment>
<name>A0AAV4HXF2_9GAST</name>
<evidence type="ECO:0000313" key="3">
    <source>
        <dbReference type="Proteomes" id="UP000762676"/>
    </source>
</evidence>
<organism evidence="2 3">
    <name type="scientific">Elysia marginata</name>
    <dbReference type="NCBI Taxonomy" id="1093978"/>
    <lineage>
        <taxon>Eukaryota</taxon>
        <taxon>Metazoa</taxon>
        <taxon>Spiralia</taxon>
        <taxon>Lophotrochozoa</taxon>
        <taxon>Mollusca</taxon>
        <taxon>Gastropoda</taxon>
        <taxon>Heterobranchia</taxon>
        <taxon>Euthyneura</taxon>
        <taxon>Panpulmonata</taxon>
        <taxon>Sacoglossa</taxon>
        <taxon>Placobranchoidea</taxon>
        <taxon>Plakobranchidae</taxon>
        <taxon>Elysia</taxon>
    </lineage>
</organism>
<dbReference type="Proteomes" id="UP000762676">
    <property type="component" value="Unassembled WGS sequence"/>
</dbReference>
<feature type="compositionally biased region" description="Polar residues" evidence="1">
    <location>
        <begin position="23"/>
        <end position="34"/>
    </location>
</feature>
<gene>
    <name evidence="2" type="ORF">ElyMa_006455800</name>
</gene>
<dbReference type="AlphaFoldDB" id="A0AAV4HXF2"/>
<protein>
    <submittedName>
        <fullName evidence="2">Uncharacterized protein</fullName>
    </submittedName>
</protein>
<reference evidence="2 3" key="1">
    <citation type="journal article" date="2021" name="Elife">
        <title>Chloroplast acquisition without the gene transfer in kleptoplastic sea slugs, Plakobranchus ocellatus.</title>
        <authorList>
            <person name="Maeda T."/>
            <person name="Takahashi S."/>
            <person name="Yoshida T."/>
            <person name="Shimamura S."/>
            <person name="Takaki Y."/>
            <person name="Nagai Y."/>
            <person name="Toyoda A."/>
            <person name="Suzuki Y."/>
            <person name="Arimoto A."/>
            <person name="Ishii H."/>
            <person name="Satoh N."/>
            <person name="Nishiyama T."/>
            <person name="Hasebe M."/>
            <person name="Maruyama T."/>
            <person name="Minagawa J."/>
            <person name="Obokata J."/>
            <person name="Shigenobu S."/>
        </authorList>
    </citation>
    <scope>NUCLEOTIDE SEQUENCE [LARGE SCALE GENOMIC DNA]</scope>
</reference>
<proteinExistence type="predicted"/>
<sequence>MRLVHQITKTLSGTQGKPAIPVNDQQGNSISTQEKQLARWMENFEQPLNRTPPENPPENPPDILSARNDLKELKVGQDWLLNNIKARKL</sequence>
<feature type="region of interest" description="Disordered" evidence="1">
    <location>
        <begin position="9"/>
        <end position="34"/>
    </location>
</feature>
<accession>A0AAV4HXF2</accession>
<evidence type="ECO:0000256" key="1">
    <source>
        <dbReference type="SAM" id="MobiDB-lite"/>
    </source>
</evidence>
<evidence type="ECO:0000313" key="2">
    <source>
        <dbReference type="EMBL" id="GFS02894.1"/>
    </source>
</evidence>
<dbReference type="EMBL" id="BMAT01012967">
    <property type="protein sequence ID" value="GFS02894.1"/>
    <property type="molecule type" value="Genomic_DNA"/>
</dbReference>
<keyword evidence="3" id="KW-1185">Reference proteome</keyword>